<gene>
    <name evidence="3" type="ORF">IW245_002823</name>
</gene>
<accession>A0A8J7GDG4</accession>
<dbReference type="AlphaFoldDB" id="A0A8J7GDG4"/>
<dbReference type="RefSeq" id="WP_197003580.1">
    <property type="nucleotide sequence ID" value="NZ_BONS01000016.1"/>
</dbReference>
<evidence type="ECO:0000313" key="3">
    <source>
        <dbReference type="EMBL" id="MBG6136629.1"/>
    </source>
</evidence>
<keyword evidence="2" id="KW-0472">Membrane</keyword>
<dbReference type="EMBL" id="JADOUF010000001">
    <property type="protein sequence ID" value="MBG6136629.1"/>
    <property type="molecule type" value="Genomic_DNA"/>
</dbReference>
<reference evidence="3" key="1">
    <citation type="submission" date="2020-11" db="EMBL/GenBank/DDBJ databases">
        <title>Sequencing the genomes of 1000 actinobacteria strains.</title>
        <authorList>
            <person name="Klenk H.-P."/>
        </authorList>
    </citation>
    <scope>NUCLEOTIDE SEQUENCE</scope>
    <source>
        <strain evidence="3">DSM 45356</strain>
    </source>
</reference>
<keyword evidence="2" id="KW-1133">Transmembrane helix</keyword>
<evidence type="ECO:0000256" key="2">
    <source>
        <dbReference type="SAM" id="Phobius"/>
    </source>
</evidence>
<feature type="region of interest" description="Disordered" evidence="1">
    <location>
        <begin position="293"/>
        <end position="318"/>
    </location>
</feature>
<dbReference type="Proteomes" id="UP000622552">
    <property type="component" value="Unassembled WGS sequence"/>
</dbReference>
<name>A0A8J7GDG4_9ACTN</name>
<proteinExistence type="predicted"/>
<protein>
    <submittedName>
        <fullName evidence="3">Uncharacterized protein</fullName>
    </submittedName>
</protein>
<sequence length="538" mass="57991">MTDPSEPVLEWIRYTSADPHLLRDKGFGPVATSLADRGELQVLDAQVRPFVRLESPERPDRSLCFLQLTDGRVACLRRTRSGKDDNRDDVCEVLVGPPETLGVRHALALHQVDAWGTVAGRRELGLAPVRWNPLRAACGAAGDALSLQVRAHGAPLAILLDDLLQRRPWSAGAVPVDSAGVTDGLHPVLVLWGLLEILATVGLGDELSLSTAEDRYQPWWGGRPGFVVVAARSARGSSFVAPPSVRPWTAPARDNGAARLVQVYLDGGQAALNEKLAGITAPDRLGRLAVLANNLPPRPPGGGGPDEPGTRTAEPPVPTVADQASLPAAERGLSPEVVEAAAERRLTELSDDDLLLCVGSSVDLGLVLAEMRRRKESPADVPSLLRTLYRRQFFVRTLESRLPRGGAGQALRDVFRFVLGPDLADPRVARTVRELLLRSETGPVAAAALTQYLVMVGCTRDFLAVLGYRLLVERGFELPDWSDDLSAGEEVPVKPWYVPTAVWRVMTYRPVRAAAVMWLLGMVSAGFVIVGAAVFATT</sequence>
<keyword evidence="2" id="KW-0812">Transmembrane</keyword>
<feature type="transmembrane region" description="Helical" evidence="2">
    <location>
        <begin position="515"/>
        <end position="536"/>
    </location>
</feature>
<organism evidence="3 4">
    <name type="scientific">Longispora fulva</name>
    <dbReference type="NCBI Taxonomy" id="619741"/>
    <lineage>
        <taxon>Bacteria</taxon>
        <taxon>Bacillati</taxon>
        <taxon>Actinomycetota</taxon>
        <taxon>Actinomycetes</taxon>
        <taxon>Micromonosporales</taxon>
        <taxon>Micromonosporaceae</taxon>
        <taxon>Longispora</taxon>
    </lineage>
</organism>
<comment type="caution">
    <text evidence="3">The sequence shown here is derived from an EMBL/GenBank/DDBJ whole genome shotgun (WGS) entry which is preliminary data.</text>
</comment>
<evidence type="ECO:0000313" key="4">
    <source>
        <dbReference type="Proteomes" id="UP000622552"/>
    </source>
</evidence>
<evidence type="ECO:0000256" key="1">
    <source>
        <dbReference type="SAM" id="MobiDB-lite"/>
    </source>
</evidence>
<keyword evidence="4" id="KW-1185">Reference proteome</keyword>